<organism evidence="2 3">
    <name type="scientific">Holothuria leucospilota</name>
    <name type="common">Black long sea cucumber</name>
    <name type="synonym">Mertensiothuria leucospilota</name>
    <dbReference type="NCBI Taxonomy" id="206669"/>
    <lineage>
        <taxon>Eukaryota</taxon>
        <taxon>Metazoa</taxon>
        <taxon>Echinodermata</taxon>
        <taxon>Eleutherozoa</taxon>
        <taxon>Echinozoa</taxon>
        <taxon>Holothuroidea</taxon>
        <taxon>Aspidochirotacea</taxon>
        <taxon>Aspidochirotida</taxon>
        <taxon>Holothuriidae</taxon>
        <taxon>Holothuria</taxon>
    </lineage>
</organism>
<feature type="compositionally biased region" description="Polar residues" evidence="1">
    <location>
        <begin position="905"/>
        <end position="923"/>
    </location>
</feature>
<feature type="region of interest" description="Disordered" evidence="1">
    <location>
        <begin position="905"/>
        <end position="931"/>
    </location>
</feature>
<dbReference type="Proteomes" id="UP001152320">
    <property type="component" value="Chromosome 5"/>
</dbReference>
<reference evidence="2" key="1">
    <citation type="submission" date="2021-10" db="EMBL/GenBank/DDBJ databases">
        <title>Tropical sea cucumber genome reveals ecological adaptation and Cuvierian tubules defense mechanism.</title>
        <authorList>
            <person name="Chen T."/>
        </authorList>
    </citation>
    <scope>NUCLEOTIDE SEQUENCE</scope>
    <source>
        <strain evidence="2">Nanhai2018</strain>
        <tissue evidence="2">Muscle</tissue>
    </source>
</reference>
<proteinExistence type="predicted"/>
<dbReference type="EMBL" id="JAIZAY010000005">
    <property type="protein sequence ID" value="KAJ8041459.1"/>
    <property type="molecule type" value="Genomic_DNA"/>
</dbReference>
<dbReference type="PANTHER" id="PTHR31691">
    <property type="entry name" value="ROTATIN"/>
    <property type="match status" value="1"/>
</dbReference>
<protein>
    <submittedName>
        <fullName evidence="2">Rotatin</fullName>
    </submittedName>
</protein>
<dbReference type="Gene3D" id="1.25.10.10">
    <property type="entry name" value="Leucine-rich Repeat Variant"/>
    <property type="match status" value="2"/>
</dbReference>
<evidence type="ECO:0000313" key="3">
    <source>
        <dbReference type="Proteomes" id="UP001152320"/>
    </source>
</evidence>
<dbReference type="InterPro" id="IPR030791">
    <property type="entry name" value="Rotatin"/>
</dbReference>
<feature type="compositionally biased region" description="Low complexity" evidence="1">
    <location>
        <begin position="849"/>
        <end position="866"/>
    </location>
</feature>
<feature type="region of interest" description="Disordered" evidence="1">
    <location>
        <begin position="849"/>
        <end position="889"/>
    </location>
</feature>
<accession>A0A9Q1HCV5</accession>
<dbReference type="InterPro" id="IPR011989">
    <property type="entry name" value="ARM-like"/>
</dbReference>
<evidence type="ECO:0000313" key="2">
    <source>
        <dbReference type="EMBL" id="KAJ8041459.1"/>
    </source>
</evidence>
<dbReference type="SUPFAM" id="SSF48371">
    <property type="entry name" value="ARM repeat"/>
    <property type="match status" value="2"/>
</dbReference>
<dbReference type="GO" id="GO:0010457">
    <property type="term" value="P:centriole-centriole cohesion"/>
    <property type="evidence" value="ECO:0007669"/>
    <property type="project" value="TreeGrafter"/>
</dbReference>
<gene>
    <name evidence="2" type="ORF">HOLleu_12282</name>
</gene>
<sequence length="1544" mass="170778">MFLLQPATLKTIAEKLSHNDKQIQEAANKILLHLLTGRLLMQEDVWIQLMSACTPSLALIQAHSSQDQALQGALRALLVFNSEVSYEGLSLLRQLRLALRFLLLKDLSDSKEIAKVVVKFLLEERDSGSKLPHQVVIIPEQISLLLMFDKPLPLEEDVGRSVFEVDSLVQMFNIFKSPDTEDSLRKSSADQLAIILQDKSLHEAFLSQNGLEVILQQLQAGIQKAATPKVSSDLLASCGKILRLLVHANPKLRHELAGQMSVYLCLLRCALLCQREEKARRDFCHLLVLLLFDEVAGVSFSDDGLEHKFCLPYCVKAGCKLPFACPTLRALHTLPGLDYPRLMPASDDPLPLRSVKLAWGLAANHGCSTLTKSLMAGIGTQAERRSSLDLSEKEKLLVMHSYPWSAVKLALKSITTATSHYGVKQVLWQLSHWLALEQSTFLRDDDSEEVAVNIQSVMMQEDLMRTLSRFLEVTPANPDDKSLLQEVFSFLTNLLQTTGYSEHLITSLKSYIGERTPMLELLGQSAEVKPILEGSTDHDKKEKKSDLLKQVLTFVSVFVQNLQRSSEAWMLKGHFVGSFLVSELFHGLHLADEFHYYDLPSLEATLKCLMHITGRSGWSLDWSGGDSYTLCQQLLKSLLEVVSAFHIGRGGIAISFMGKGVTRNATLCLLHLSHEMKMRAPDKNWPEEWLHEVPGSTTPGLQWLVPLWSYRDPEVRASGLGIATSLATTIPGCVYLSKCHEGIPGTLWTTVLAVITDHSECSVVRKQAINLLINLLSHPMAEPPQGPSEGGTTHWEGPKLTNEETQVSISGTSALLALLNYFHFIPNVVTILSYFYPQCTIQPVSVVDNSSMGSSRSGSGPSTVTTPDIPSTDEPATGGQSSHQPEGHQVISPVLSEQSSTVPLIAASSQTEGRPSSSVSSEDTQVEPRQGRAPSVVGYLSVVTPGLVASVCGILRQLILVLPEKTILSEGKGEILKQLTRILDPNKAKILILSTTSRLAAIQYIAMCHNCLHLASLWLHQDGEDRVDVTKLISKTCQLLHIPVENTKDPSVKSSQFGLIESCFNFSSISIQQSTETDVVEISASHWLQITAIIMSLVKHSVPCSTRLSAFAFLAHILSVNVESSPDSYQSPAFLEAALERQHQDGITDASRLCQLLLTIYDGTSTPCLNHNPLERPTMVAALKNLLAKSQSAKVVALSAGFVESLVDELKSCHVKLTAESLTSQRKKSKKKERNLLKQVKVSLEVLQSFMYQNADVKVAAHQANLSLVVQKLWAWIISSRPLLVTALGTLTTFTSHCHPACLSLSRSPPGTTNSLLYYLIKLAEKQKLVREKDGGDGIIQQRVFEVLTNASWYEECRNILWKSGFLSNLSQFKSLKSKSSKSPQTQQSLHLWLKLLVILTFSPDGQQMVIKIPEILDLLLEFVKWSHAEISHTSILVLHNLCFLGANKNKLLSNEQLVPVFLEKFESGKLKEQFAVTSALWSALHGNQKVKAIMKANSLHARAREKIEDVKRKLQMPVTDHVTQELLVKHYSALTCLLGFLGD</sequence>
<dbReference type="GO" id="GO:0032053">
    <property type="term" value="P:ciliary basal body organization"/>
    <property type="evidence" value="ECO:0007669"/>
    <property type="project" value="TreeGrafter"/>
</dbReference>
<dbReference type="InterPro" id="IPR016024">
    <property type="entry name" value="ARM-type_fold"/>
</dbReference>
<comment type="caution">
    <text evidence="2">The sequence shown here is derived from an EMBL/GenBank/DDBJ whole genome shotgun (WGS) entry which is preliminary data.</text>
</comment>
<dbReference type="GO" id="GO:0005814">
    <property type="term" value="C:centriole"/>
    <property type="evidence" value="ECO:0007669"/>
    <property type="project" value="TreeGrafter"/>
</dbReference>
<dbReference type="GO" id="GO:0005813">
    <property type="term" value="C:centrosome"/>
    <property type="evidence" value="ECO:0007669"/>
    <property type="project" value="InterPro"/>
</dbReference>
<dbReference type="OrthoDB" id="428850at2759"/>
<evidence type="ECO:0000256" key="1">
    <source>
        <dbReference type="SAM" id="MobiDB-lite"/>
    </source>
</evidence>
<name>A0A9Q1HCV5_HOLLE</name>
<dbReference type="PANTHER" id="PTHR31691:SF1">
    <property type="entry name" value="ROTATIN"/>
    <property type="match status" value="1"/>
</dbReference>
<dbReference type="GO" id="GO:0036064">
    <property type="term" value="C:ciliary basal body"/>
    <property type="evidence" value="ECO:0007669"/>
    <property type="project" value="InterPro"/>
</dbReference>
<keyword evidence="3" id="KW-1185">Reference proteome</keyword>
<dbReference type="GO" id="GO:0007099">
    <property type="term" value="P:centriole replication"/>
    <property type="evidence" value="ECO:0007669"/>
    <property type="project" value="TreeGrafter"/>
</dbReference>